<accession>A0A933SB86</accession>
<dbReference type="Proteomes" id="UP000696931">
    <property type="component" value="Unassembled WGS sequence"/>
</dbReference>
<dbReference type="AlphaFoldDB" id="A0A933SB86"/>
<dbReference type="PANTHER" id="PTHR10514">
    <property type="entry name" value="ANGIOTENSIN-CONVERTING ENZYME"/>
    <property type="match status" value="1"/>
</dbReference>
<evidence type="ECO:0000313" key="10">
    <source>
        <dbReference type="EMBL" id="MBI5168261.1"/>
    </source>
</evidence>
<evidence type="ECO:0000256" key="3">
    <source>
        <dbReference type="ARBA" id="ARBA00023180"/>
    </source>
</evidence>
<evidence type="ECO:0000256" key="7">
    <source>
        <dbReference type="PIRSR" id="PIRSR601548-6"/>
    </source>
</evidence>
<dbReference type="SUPFAM" id="SSF55486">
    <property type="entry name" value="Metalloproteases ('zincins'), catalytic domain"/>
    <property type="match status" value="1"/>
</dbReference>
<evidence type="ECO:0000256" key="1">
    <source>
        <dbReference type="ARBA" id="ARBA00022729"/>
    </source>
</evidence>
<feature type="active site" description="Proton donor 1" evidence="4">
    <location>
        <position position="500"/>
    </location>
</feature>
<reference evidence="10" key="1">
    <citation type="submission" date="2020-07" db="EMBL/GenBank/DDBJ databases">
        <title>Huge and variable diversity of episymbiotic CPR bacteria and DPANN archaea in groundwater ecosystems.</title>
        <authorList>
            <person name="He C.Y."/>
            <person name="Keren R."/>
            <person name="Whittaker M."/>
            <person name="Farag I.F."/>
            <person name="Doudna J."/>
            <person name="Cate J.H.D."/>
            <person name="Banfield J.F."/>
        </authorList>
    </citation>
    <scope>NUCLEOTIDE SEQUENCE</scope>
    <source>
        <strain evidence="10">NC_groundwater_1813_Pr3_B-0.1um_71_17</strain>
    </source>
</reference>
<feature type="signal peptide" evidence="9">
    <location>
        <begin position="1"/>
        <end position="24"/>
    </location>
</feature>
<feature type="binding site" evidence="8">
    <location>
        <position position="371"/>
    </location>
    <ligand>
        <name>Zn(2+)</name>
        <dbReference type="ChEBI" id="CHEBI:29105"/>
        <label>2</label>
        <note>catalytic</note>
    </ligand>
</feature>
<sequence length="612" mass="68537">MKLARFAAAVLFAGALSHALPAAAAAADRSPIQQRADQFLALVNASYQALYTVQQHAEWDAATDVSDAHDAASTVASKALAAFMGNPALITESRALLEHESELDTLTVRQLRRALLLAAEGPMTNPALVSDRIEAETQQASTMNGFTFRLRGKDVIANDLDERLVKSTDLAERREVWEASKAIGPSLRPGLVRLQGLRNGVARELGYPDYFALQAANHDMTTAEVLAMQDEFLRTLRPLYEQLYTWTRYELAKRYHQPVPDRIPADWLPNRWGQEWEALVEVPGLDAALAAKSPEWVVKAGERFYTSLGRAPLPATFWSGSDLYPVQPPSTRRKNSHASCWDMNLDHDIRSLMSVESDEQWFTTVHHELGHAYYDLAYSRPGVPYLLREGSSPAFHEGFAEVAAMASRQAPYLQSLGLIPAGGRSKDDEIRTLLHDALATVPFLFFACGPMTHWEADVYAHQLPQEQWNARWWKYVNDYQGVVPPSPRGEEFCDPVTKTHVNDAPAYYFSYAIATVFEYQVYCHIAKTVLHQDPRRSNFAGHPEVGAFLERMQAPGASRDWRAILREATGEDLSTRAMVDYYQPLMDWLVKQNRGRRTGWTASAGTAEGTVR</sequence>
<dbReference type="CDD" id="cd06461">
    <property type="entry name" value="M2_ACE"/>
    <property type="match status" value="1"/>
</dbReference>
<feature type="binding site" evidence="8">
    <location>
        <position position="367"/>
    </location>
    <ligand>
        <name>Zn(2+)</name>
        <dbReference type="ChEBI" id="CHEBI:29105"/>
        <label>2</label>
        <note>catalytic</note>
    </ligand>
</feature>
<evidence type="ECO:0000256" key="8">
    <source>
        <dbReference type="PIRSR" id="PIRSR601548-8"/>
    </source>
</evidence>
<organism evidence="10 11">
    <name type="scientific">Eiseniibacteriota bacterium</name>
    <dbReference type="NCBI Taxonomy" id="2212470"/>
    <lineage>
        <taxon>Bacteria</taxon>
        <taxon>Candidatus Eiseniibacteriota</taxon>
    </lineage>
</organism>
<feature type="chain" id="PRO_5036793543" evidence="9">
    <location>
        <begin position="25"/>
        <end position="612"/>
    </location>
</feature>
<dbReference type="PROSITE" id="PS52011">
    <property type="entry name" value="PEPTIDASE_M2"/>
    <property type="match status" value="1"/>
</dbReference>
<dbReference type="Pfam" id="PF01401">
    <property type="entry name" value="Peptidase_M2"/>
    <property type="match status" value="1"/>
</dbReference>
<proteinExistence type="predicted"/>
<feature type="active site" description="Proton acceptor 1" evidence="4">
    <location>
        <position position="368"/>
    </location>
</feature>
<keyword evidence="1 9" id="KW-0732">Signal</keyword>
<dbReference type="GO" id="GO:0008237">
    <property type="term" value="F:metallopeptidase activity"/>
    <property type="evidence" value="ECO:0007669"/>
    <property type="project" value="InterPro"/>
</dbReference>
<gene>
    <name evidence="10" type="ORF">HZA61_02110</name>
</gene>
<dbReference type="PANTHER" id="PTHR10514:SF27">
    <property type="entry name" value="ANGIOTENSIN-CONVERTING ENZYME"/>
    <property type="match status" value="1"/>
</dbReference>
<dbReference type="GO" id="GO:0016020">
    <property type="term" value="C:membrane"/>
    <property type="evidence" value="ECO:0007669"/>
    <property type="project" value="InterPro"/>
</dbReference>
<feature type="binding site" evidence="6">
    <location>
        <position position="371"/>
    </location>
    <ligand>
        <name>Zn(2+)</name>
        <dbReference type="ChEBI" id="CHEBI:29105"/>
        <label>1</label>
        <note>catalytic</note>
    </ligand>
</feature>
<evidence type="ECO:0000313" key="11">
    <source>
        <dbReference type="Proteomes" id="UP000696931"/>
    </source>
</evidence>
<keyword evidence="6" id="KW-0479">Metal-binding</keyword>
<feature type="binding site" evidence="6">
    <location>
        <position position="397"/>
    </location>
    <ligand>
        <name>Zn(2+)</name>
        <dbReference type="ChEBI" id="CHEBI:29105"/>
        <label>1</label>
        <note>catalytic</note>
    </ligand>
</feature>
<dbReference type="InterPro" id="IPR001548">
    <property type="entry name" value="Peptidase_M2"/>
</dbReference>
<evidence type="ECO:0000256" key="5">
    <source>
        <dbReference type="PIRSR" id="PIRSR601548-10"/>
    </source>
</evidence>
<evidence type="ECO:0000256" key="4">
    <source>
        <dbReference type="PIRSR" id="PIRSR601548-1"/>
    </source>
</evidence>
<dbReference type="Gene3D" id="1.10.1370.30">
    <property type="match status" value="2"/>
</dbReference>
<dbReference type="PRINTS" id="PR00791">
    <property type="entry name" value="PEPDIPTASEA"/>
</dbReference>
<dbReference type="GO" id="GO:0006508">
    <property type="term" value="P:proteolysis"/>
    <property type="evidence" value="ECO:0007669"/>
    <property type="project" value="InterPro"/>
</dbReference>
<keyword evidence="3 5" id="KW-0325">Glycoprotein</keyword>
<evidence type="ECO:0000256" key="6">
    <source>
        <dbReference type="PIRSR" id="PIRSR601548-3"/>
    </source>
</evidence>
<dbReference type="GO" id="GO:0008241">
    <property type="term" value="F:peptidyl-dipeptidase activity"/>
    <property type="evidence" value="ECO:0007669"/>
    <property type="project" value="InterPro"/>
</dbReference>
<feature type="glycosylation site" description="N-linked (GlcNAc...) asparagine; partial" evidence="5">
    <location>
        <position position="144"/>
    </location>
</feature>
<feature type="active site" description="Proton acceptor 2" evidence="7">
    <location>
        <position position="368"/>
    </location>
</feature>
<comment type="caution">
    <text evidence="10">The sequence shown here is derived from an EMBL/GenBank/DDBJ whole genome shotgun (WGS) entry which is preliminary data.</text>
</comment>
<feature type="binding site" evidence="6">
    <location>
        <position position="367"/>
    </location>
    <ligand>
        <name>Zn(2+)</name>
        <dbReference type="ChEBI" id="CHEBI:29105"/>
        <label>1</label>
        <note>catalytic</note>
    </ligand>
</feature>
<name>A0A933SB86_UNCEI</name>
<feature type="binding site" evidence="8">
    <location>
        <position position="397"/>
    </location>
    <ligand>
        <name>Zn(2+)</name>
        <dbReference type="ChEBI" id="CHEBI:29105"/>
        <label>2</label>
        <note>catalytic</note>
    </ligand>
</feature>
<keyword evidence="6" id="KW-0862">Zinc</keyword>
<protein>
    <submittedName>
        <fullName evidence="10">M2 family metallopeptidase</fullName>
    </submittedName>
</protein>
<evidence type="ECO:0000256" key="2">
    <source>
        <dbReference type="ARBA" id="ARBA00023157"/>
    </source>
</evidence>
<keyword evidence="2" id="KW-1015">Disulfide bond</keyword>
<evidence type="ECO:0000256" key="9">
    <source>
        <dbReference type="SAM" id="SignalP"/>
    </source>
</evidence>
<feature type="active site" description="Proton donor 2" evidence="7">
    <location>
        <position position="500"/>
    </location>
</feature>
<dbReference type="EMBL" id="JACRIW010000018">
    <property type="protein sequence ID" value="MBI5168261.1"/>
    <property type="molecule type" value="Genomic_DNA"/>
</dbReference>